<evidence type="ECO:0000313" key="1">
    <source>
        <dbReference type="EMBL" id="KDS47844.1"/>
    </source>
</evidence>
<sequence>MNYEKDKLASRLVYQGMEMVVCEEKCQEKCPYTLVQEHLSS</sequence>
<organism evidence="1 2">
    <name type="scientific">Phocaeicola vulgatus str. 3975 RP4</name>
    <dbReference type="NCBI Taxonomy" id="1339352"/>
    <lineage>
        <taxon>Bacteria</taxon>
        <taxon>Pseudomonadati</taxon>
        <taxon>Bacteroidota</taxon>
        <taxon>Bacteroidia</taxon>
        <taxon>Bacteroidales</taxon>
        <taxon>Bacteroidaceae</taxon>
        <taxon>Phocaeicola</taxon>
    </lineage>
</organism>
<dbReference type="Proteomes" id="UP000027661">
    <property type="component" value="Unassembled WGS sequence"/>
</dbReference>
<comment type="caution">
    <text evidence="1">The sequence shown here is derived from an EMBL/GenBank/DDBJ whole genome shotgun (WGS) entry which is preliminary data.</text>
</comment>
<reference evidence="1 2" key="1">
    <citation type="submission" date="2014-04" db="EMBL/GenBank/DDBJ databases">
        <authorList>
            <person name="Sears C."/>
            <person name="Carroll K."/>
            <person name="Sack B.R."/>
            <person name="Qadri F."/>
            <person name="Myers L.L."/>
            <person name="Chung G.-T."/>
            <person name="Escheverria P."/>
            <person name="Fraser C.M."/>
            <person name="Sadzewicz L."/>
            <person name="Shefchek K.A."/>
            <person name="Tallon L."/>
            <person name="Das S.P."/>
            <person name="Daugherty S."/>
            <person name="Mongodin E.F."/>
        </authorList>
    </citation>
    <scope>NUCLEOTIDE SEQUENCE [LARGE SCALE GENOMIC DNA]</scope>
    <source>
        <strain evidence="1 2">3975 RP4</strain>
    </source>
</reference>
<gene>
    <name evidence="1" type="ORF">M099_3407</name>
</gene>
<name>A0A069SB49_PHOVU</name>
<dbReference type="EMBL" id="JNHM01000093">
    <property type="protein sequence ID" value="KDS47844.1"/>
    <property type="molecule type" value="Genomic_DNA"/>
</dbReference>
<evidence type="ECO:0000313" key="2">
    <source>
        <dbReference type="Proteomes" id="UP000027661"/>
    </source>
</evidence>
<protein>
    <submittedName>
        <fullName evidence="1">Uncharacterized protein</fullName>
    </submittedName>
</protein>
<proteinExistence type="predicted"/>
<accession>A0A069SB49</accession>
<dbReference type="AlphaFoldDB" id="A0A069SB49"/>